<evidence type="ECO:0000256" key="1">
    <source>
        <dbReference type="SAM" id="MobiDB-lite"/>
    </source>
</evidence>
<dbReference type="EMBL" id="FOWC01000002">
    <property type="protein sequence ID" value="SFO69168.1"/>
    <property type="molecule type" value="Genomic_DNA"/>
</dbReference>
<feature type="transmembrane region" description="Helical" evidence="2">
    <location>
        <begin position="190"/>
        <end position="214"/>
    </location>
</feature>
<dbReference type="AlphaFoldDB" id="A0A1I5J8M1"/>
<keyword evidence="2" id="KW-0812">Transmembrane</keyword>
<evidence type="ECO:0000313" key="5">
    <source>
        <dbReference type="Proteomes" id="UP000199137"/>
    </source>
</evidence>
<dbReference type="PIRSF" id="PIRSF009160">
    <property type="entry name" value="UCP009160"/>
    <property type="match status" value="1"/>
</dbReference>
<gene>
    <name evidence="3" type="ORF">G3I59_05635</name>
    <name evidence="4" type="ORF">SAMN05421854_1021001</name>
</gene>
<dbReference type="Proteomes" id="UP000199137">
    <property type="component" value="Unassembled WGS sequence"/>
</dbReference>
<feature type="transmembrane region" description="Helical" evidence="2">
    <location>
        <begin position="130"/>
        <end position="150"/>
    </location>
</feature>
<feature type="transmembrane region" description="Helical" evidence="2">
    <location>
        <begin position="104"/>
        <end position="123"/>
    </location>
</feature>
<dbReference type="STRING" id="112413.SAMN05421854_1021001"/>
<dbReference type="PANTHER" id="PTHR41282">
    <property type="entry name" value="CONSERVED TRANSMEMBRANE PROTEIN-RELATED"/>
    <property type="match status" value="1"/>
</dbReference>
<feature type="transmembrane region" description="Helical" evidence="2">
    <location>
        <begin position="220"/>
        <end position="243"/>
    </location>
</feature>
<keyword evidence="2" id="KW-1133">Transmembrane helix</keyword>
<feature type="compositionally biased region" description="Gly residues" evidence="1">
    <location>
        <begin position="36"/>
        <end position="48"/>
    </location>
</feature>
<keyword evidence="2" id="KW-0472">Membrane</keyword>
<dbReference type="EMBL" id="JAAGNC010000039">
    <property type="protein sequence ID" value="NEC55091.1"/>
    <property type="molecule type" value="Genomic_DNA"/>
</dbReference>
<protein>
    <submittedName>
        <fullName evidence="3">Bax inhibitor-1/YccA family protein</fullName>
    </submittedName>
    <submittedName>
        <fullName evidence="4">Uncharacterized membrane protein, YccA/Bax inhibitor family</fullName>
    </submittedName>
</protein>
<reference evidence="3 6" key="2">
    <citation type="submission" date="2020-01" db="EMBL/GenBank/DDBJ databases">
        <title>Insect and environment-associated Actinomycetes.</title>
        <authorList>
            <person name="Currrie C."/>
            <person name="Chevrette M."/>
            <person name="Carlson C."/>
            <person name="Stubbendieck R."/>
            <person name="Wendt-Pienkowski E."/>
        </authorList>
    </citation>
    <scope>NUCLEOTIDE SEQUENCE [LARGE SCALE GENOMIC DNA]</scope>
    <source>
        <strain evidence="3 6">SID8386</strain>
    </source>
</reference>
<evidence type="ECO:0000313" key="6">
    <source>
        <dbReference type="Proteomes" id="UP000470404"/>
    </source>
</evidence>
<dbReference type="Proteomes" id="UP000470404">
    <property type="component" value="Unassembled WGS sequence"/>
</dbReference>
<accession>A0A1I5J8M1</accession>
<keyword evidence="6" id="KW-1185">Reference proteome</keyword>
<name>A0A1I5J8M1_9PSEU</name>
<dbReference type="OrthoDB" id="116480at2"/>
<organism evidence="4 5">
    <name type="scientific">Amycolatopsis rubida</name>
    <dbReference type="NCBI Taxonomy" id="112413"/>
    <lineage>
        <taxon>Bacteria</taxon>
        <taxon>Bacillati</taxon>
        <taxon>Actinomycetota</taxon>
        <taxon>Actinomycetes</taxon>
        <taxon>Pseudonocardiales</taxon>
        <taxon>Pseudonocardiaceae</taxon>
        <taxon>Amycolatopsis</taxon>
    </lineage>
</organism>
<dbReference type="RefSeq" id="WP_067575829.1">
    <property type="nucleotide sequence ID" value="NZ_FOWC01000002.1"/>
</dbReference>
<evidence type="ECO:0000313" key="3">
    <source>
        <dbReference type="EMBL" id="NEC55091.1"/>
    </source>
</evidence>
<evidence type="ECO:0000256" key="2">
    <source>
        <dbReference type="SAM" id="Phobius"/>
    </source>
</evidence>
<feature type="transmembrane region" description="Helical" evidence="2">
    <location>
        <begin position="258"/>
        <end position="275"/>
    </location>
</feature>
<evidence type="ECO:0000313" key="4">
    <source>
        <dbReference type="EMBL" id="SFO69168.1"/>
    </source>
</evidence>
<feature type="transmembrane region" description="Helical" evidence="2">
    <location>
        <begin position="156"/>
        <end position="178"/>
    </location>
</feature>
<dbReference type="PANTHER" id="PTHR41282:SF1">
    <property type="entry name" value="CONSERVED TRANSMEMBRANE PROTEIN-RELATED"/>
    <property type="match status" value="1"/>
</dbReference>
<dbReference type="Pfam" id="PF12811">
    <property type="entry name" value="BaxI_1"/>
    <property type="match status" value="1"/>
</dbReference>
<feature type="region of interest" description="Disordered" evidence="1">
    <location>
        <begin position="23"/>
        <end position="53"/>
    </location>
</feature>
<proteinExistence type="predicted"/>
<dbReference type="InterPro" id="IPR010539">
    <property type="entry name" value="BaxI_1-like"/>
</dbReference>
<feature type="transmembrane region" description="Helical" evidence="2">
    <location>
        <begin position="63"/>
        <end position="84"/>
    </location>
</feature>
<reference evidence="4 5" key="1">
    <citation type="submission" date="2016-10" db="EMBL/GenBank/DDBJ databases">
        <authorList>
            <person name="de Groot N.N."/>
        </authorList>
    </citation>
    <scope>NUCLEOTIDE SEQUENCE [LARGE SCALE GENOMIC DNA]</scope>
    <source>
        <strain evidence="4 5">DSM 44637</strain>
    </source>
</reference>
<sequence length="286" mass="29977">MRSSSNPAFRNLPRGAAATGQYGPNVGFDQPYGQPQGQGGVPGYGPGQMGTASADRPMTVDDVVIKTGMSLGVALVIGVLTAVWAQTQLVRDSLGRLSPSGPLLGALIGGLVVGLVVSLVIIFKQKPSGPLTLVYSGAEGLFLGALSGLFEVFLPGIALQALIGTAGVFVAMLVVYKTGAVKVTPKLTKWIVGAVAGVAILMLVNLVTAVFFGFNPLRDGSPLAIVFSLVVIGIAAFSFLLDFDQADKMIRAGMPSKWAWYAAFGLMTTLVWLYLEILRLLSYLRD</sequence>